<dbReference type="AlphaFoldDB" id="A0A6A5X848"/>
<proteinExistence type="predicted"/>
<sequence>MERTFLDVTIGNAFTVAASSPESIQNIDNAAACRANNREIEREAWWGYNTYKDPWHCLRRLGPTCQKEIVILVRLKWLHHPLLMRPDETRFACSTACLPASLPPCLHIHHFIWYLVRRVCARLNLSGSQLCNLIAARWLLSDRAGRDVPSTCTTINYTIPPPSTYA</sequence>
<organism evidence="1 2">
    <name type="scientific">Aaosphaeria arxii CBS 175.79</name>
    <dbReference type="NCBI Taxonomy" id="1450172"/>
    <lineage>
        <taxon>Eukaryota</taxon>
        <taxon>Fungi</taxon>
        <taxon>Dikarya</taxon>
        <taxon>Ascomycota</taxon>
        <taxon>Pezizomycotina</taxon>
        <taxon>Dothideomycetes</taxon>
        <taxon>Pleosporomycetidae</taxon>
        <taxon>Pleosporales</taxon>
        <taxon>Pleosporales incertae sedis</taxon>
        <taxon>Aaosphaeria</taxon>
    </lineage>
</organism>
<dbReference type="EMBL" id="ML978079">
    <property type="protein sequence ID" value="KAF2009215.1"/>
    <property type="molecule type" value="Genomic_DNA"/>
</dbReference>
<reference evidence="1" key="1">
    <citation type="journal article" date="2020" name="Stud. Mycol.">
        <title>101 Dothideomycetes genomes: a test case for predicting lifestyles and emergence of pathogens.</title>
        <authorList>
            <person name="Haridas S."/>
            <person name="Albert R."/>
            <person name="Binder M."/>
            <person name="Bloem J."/>
            <person name="Labutti K."/>
            <person name="Salamov A."/>
            <person name="Andreopoulos B."/>
            <person name="Baker S."/>
            <person name="Barry K."/>
            <person name="Bills G."/>
            <person name="Bluhm B."/>
            <person name="Cannon C."/>
            <person name="Castanera R."/>
            <person name="Culley D."/>
            <person name="Daum C."/>
            <person name="Ezra D."/>
            <person name="Gonzalez J."/>
            <person name="Henrissat B."/>
            <person name="Kuo A."/>
            <person name="Liang C."/>
            <person name="Lipzen A."/>
            <person name="Lutzoni F."/>
            <person name="Magnuson J."/>
            <person name="Mondo S."/>
            <person name="Nolan M."/>
            <person name="Ohm R."/>
            <person name="Pangilinan J."/>
            <person name="Park H.-J."/>
            <person name="Ramirez L."/>
            <person name="Alfaro M."/>
            <person name="Sun H."/>
            <person name="Tritt A."/>
            <person name="Yoshinaga Y."/>
            <person name="Zwiers L.-H."/>
            <person name="Turgeon B."/>
            <person name="Goodwin S."/>
            <person name="Spatafora J."/>
            <person name="Crous P."/>
            <person name="Grigoriev I."/>
        </authorList>
    </citation>
    <scope>NUCLEOTIDE SEQUENCE</scope>
    <source>
        <strain evidence="1">CBS 175.79</strain>
    </source>
</reference>
<gene>
    <name evidence="1" type="ORF">BU24DRAFT_84889</name>
</gene>
<dbReference type="RefSeq" id="XP_033377554.1">
    <property type="nucleotide sequence ID" value="XM_033534704.1"/>
</dbReference>
<protein>
    <submittedName>
        <fullName evidence="1">Uncharacterized protein</fullName>
    </submittedName>
</protein>
<dbReference type="GeneID" id="54292101"/>
<name>A0A6A5X848_9PLEO</name>
<evidence type="ECO:0000313" key="2">
    <source>
        <dbReference type="Proteomes" id="UP000799778"/>
    </source>
</evidence>
<accession>A0A6A5X848</accession>
<evidence type="ECO:0000313" key="1">
    <source>
        <dbReference type="EMBL" id="KAF2009215.1"/>
    </source>
</evidence>
<dbReference type="Proteomes" id="UP000799778">
    <property type="component" value="Unassembled WGS sequence"/>
</dbReference>
<keyword evidence="2" id="KW-1185">Reference proteome</keyword>